<feature type="domain" description="HTH merR-type" evidence="3">
    <location>
        <begin position="9"/>
        <end position="79"/>
    </location>
</feature>
<dbReference type="Proteomes" id="UP000276417">
    <property type="component" value="Chromosome 1"/>
</dbReference>
<feature type="region of interest" description="Disordered" evidence="2">
    <location>
        <begin position="118"/>
        <end position="139"/>
    </location>
</feature>
<dbReference type="Pfam" id="PF13411">
    <property type="entry name" value="MerR_1"/>
    <property type="match status" value="1"/>
</dbReference>
<proteinExistence type="predicted"/>
<dbReference type="Gene3D" id="1.10.1660.10">
    <property type="match status" value="1"/>
</dbReference>
<organism evidence="4 5">
    <name type="scientific">Deinococcus psychrotolerans</name>
    <dbReference type="NCBI Taxonomy" id="2489213"/>
    <lineage>
        <taxon>Bacteria</taxon>
        <taxon>Thermotogati</taxon>
        <taxon>Deinococcota</taxon>
        <taxon>Deinococci</taxon>
        <taxon>Deinococcales</taxon>
        <taxon>Deinococcaceae</taxon>
        <taxon>Deinococcus</taxon>
    </lineage>
</organism>
<dbReference type="PROSITE" id="PS50937">
    <property type="entry name" value="HTH_MERR_2"/>
    <property type="match status" value="1"/>
</dbReference>
<protein>
    <submittedName>
        <fullName evidence="4">MerR family transcriptional regulator</fullName>
    </submittedName>
</protein>
<gene>
    <name evidence="4" type="ORF">EHF33_11605</name>
</gene>
<dbReference type="InterPro" id="IPR000551">
    <property type="entry name" value="MerR-type_HTH_dom"/>
</dbReference>
<dbReference type="InterPro" id="IPR011256">
    <property type="entry name" value="Reg_factor_effector_dom_sf"/>
</dbReference>
<dbReference type="SUPFAM" id="SSF46955">
    <property type="entry name" value="Putative DNA-binding domain"/>
    <property type="match status" value="1"/>
</dbReference>
<dbReference type="AlphaFoldDB" id="A0A3G8YD86"/>
<name>A0A3G8YD86_9DEIO</name>
<evidence type="ECO:0000256" key="2">
    <source>
        <dbReference type="SAM" id="MobiDB-lite"/>
    </source>
</evidence>
<evidence type="ECO:0000313" key="4">
    <source>
        <dbReference type="EMBL" id="AZI43308.1"/>
    </source>
</evidence>
<sequence>MPNPQTRTDLTIGAFSQLSRLSIKALRLYDSLGLLPPAWTDTESGYRYYAAGQLDRAKQISLLRQLDLPLSAIAEVLDAPNAERRERFEHLWQGVETAHTQRRELAEYLLSQVFKDQTSTDQRSPNMTQTATHTDQSADSHFTLQQRFVPQRRVVSITRRVFVNDLKAFFEDSGRVLAFIEQQDAQMAGPMFAVYHGEVNNDSDGPVEICFPYSGELAAEGEFALRDENAHHEAYVTLTKAQFEFPQILKAYDAALSYAQQLGECSQFAPREVYNQNWNTAGPTDLVADVAWPFVPKAQG</sequence>
<dbReference type="GO" id="GO:0003677">
    <property type="term" value="F:DNA binding"/>
    <property type="evidence" value="ECO:0007669"/>
    <property type="project" value="UniProtKB-KW"/>
</dbReference>
<dbReference type="EMBL" id="CP034183">
    <property type="protein sequence ID" value="AZI43308.1"/>
    <property type="molecule type" value="Genomic_DNA"/>
</dbReference>
<dbReference type="KEGG" id="dph:EHF33_11605"/>
<keyword evidence="5" id="KW-1185">Reference proteome</keyword>
<evidence type="ECO:0000313" key="5">
    <source>
        <dbReference type="Proteomes" id="UP000276417"/>
    </source>
</evidence>
<evidence type="ECO:0000259" key="3">
    <source>
        <dbReference type="PROSITE" id="PS50937"/>
    </source>
</evidence>
<dbReference type="CDD" id="cd01107">
    <property type="entry name" value="HTH_BmrR"/>
    <property type="match status" value="1"/>
</dbReference>
<dbReference type="PANTHER" id="PTHR30204:SF97">
    <property type="entry name" value="MERR FAMILY REGULATORY PROTEIN"/>
    <property type="match status" value="1"/>
</dbReference>
<dbReference type="PANTHER" id="PTHR30204">
    <property type="entry name" value="REDOX-CYCLING DRUG-SENSING TRANSCRIPTIONAL ACTIVATOR SOXR"/>
    <property type="match status" value="1"/>
</dbReference>
<evidence type="ECO:0000256" key="1">
    <source>
        <dbReference type="ARBA" id="ARBA00023125"/>
    </source>
</evidence>
<reference evidence="4 5" key="1">
    <citation type="submission" date="2018-11" db="EMBL/GenBank/DDBJ databases">
        <title>Deinococcus shelandsis sp. nov., isolated from South Shetland Islands soil of Antarctica.</title>
        <authorList>
            <person name="Tian J."/>
        </authorList>
    </citation>
    <scope>NUCLEOTIDE SEQUENCE [LARGE SCALE GENOMIC DNA]</scope>
    <source>
        <strain evidence="4 5">S14-83T</strain>
    </source>
</reference>
<dbReference type="Gene3D" id="3.20.80.10">
    <property type="entry name" value="Regulatory factor, effector binding domain"/>
    <property type="match status" value="1"/>
</dbReference>
<keyword evidence="1" id="KW-0238">DNA-binding</keyword>
<dbReference type="InterPro" id="IPR047057">
    <property type="entry name" value="MerR_fam"/>
</dbReference>
<dbReference type="SMART" id="SM00422">
    <property type="entry name" value="HTH_MERR"/>
    <property type="match status" value="1"/>
</dbReference>
<dbReference type="InterPro" id="IPR009061">
    <property type="entry name" value="DNA-bd_dom_put_sf"/>
</dbReference>
<dbReference type="RefSeq" id="WP_124871604.1">
    <property type="nucleotide sequence ID" value="NZ_CP034183.1"/>
</dbReference>
<dbReference type="GO" id="GO:0003700">
    <property type="term" value="F:DNA-binding transcription factor activity"/>
    <property type="evidence" value="ECO:0007669"/>
    <property type="project" value="InterPro"/>
</dbReference>
<dbReference type="PROSITE" id="PS00552">
    <property type="entry name" value="HTH_MERR_1"/>
    <property type="match status" value="1"/>
</dbReference>
<dbReference type="OrthoDB" id="9773308at2"/>
<accession>A0A3G8YD86</accession>